<sequence length="167" mass="19766">MARVRVRHSHLRLPLRCLRAAIWRWRRAARQGLVLPCQCYKILDYLLAMGLMTFRLLYNLIWKDDQYLGWPCRQPRQEQETLMLEFGTCKQRFLKTFPAYKFAKPTTYSACNTKAIKVTSHNLPLLLLHSFQLTLFVPSGCCFLLAEKMQLQRQLTVHEMISCQKRS</sequence>
<gene>
    <name evidence="2" type="ORF">Y1Q_0008188</name>
</gene>
<evidence type="ECO:0000313" key="3">
    <source>
        <dbReference type="Proteomes" id="UP000050525"/>
    </source>
</evidence>
<dbReference type="EMBL" id="AKHW03004154">
    <property type="protein sequence ID" value="KYO30533.1"/>
    <property type="molecule type" value="Genomic_DNA"/>
</dbReference>
<evidence type="ECO:0000313" key="2">
    <source>
        <dbReference type="EMBL" id="KYO30533.1"/>
    </source>
</evidence>
<organism evidence="2 3">
    <name type="scientific">Alligator mississippiensis</name>
    <name type="common">American alligator</name>
    <dbReference type="NCBI Taxonomy" id="8496"/>
    <lineage>
        <taxon>Eukaryota</taxon>
        <taxon>Metazoa</taxon>
        <taxon>Chordata</taxon>
        <taxon>Craniata</taxon>
        <taxon>Vertebrata</taxon>
        <taxon>Euteleostomi</taxon>
        <taxon>Archelosauria</taxon>
        <taxon>Archosauria</taxon>
        <taxon>Crocodylia</taxon>
        <taxon>Alligatoridae</taxon>
        <taxon>Alligatorinae</taxon>
        <taxon>Alligator</taxon>
    </lineage>
</organism>
<proteinExistence type="predicted"/>
<feature type="transmembrane region" description="Helical" evidence="1">
    <location>
        <begin position="126"/>
        <end position="146"/>
    </location>
</feature>
<keyword evidence="3" id="KW-1185">Reference proteome</keyword>
<comment type="caution">
    <text evidence="2">The sequence shown here is derived from an EMBL/GenBank/DDBJ whole genome shotgun (WGS) entry which is preliminary data.</text>
</comment>
<dbReference type="Proteomes" id="UP000050525">
    <property type="component" value="Unassembled WGS sequence"/>
</dbReference>
<evidence type="ECO:0000256" key="1">
    <source>
        <dbReference type="SAM" id="Phobius"/>
    </source>
</evidence>
<name>A0A151N131_ALLMI</name>
<dbReference type="AlphaFoldDB" id="A0A151N131"/>
<accession>A0A151N131</accession>
<feature type="transmembrane region" description="Helical" evidence="1">
    <location>
        <begin position="42"/>
        <end position="61"/>
    </location>
</feature>
<keyword evidence="1" id="KW-0812">Transmembrane</keyword>
<keyword evidence="1" id="KW-1133">Transmembrane helix</keyword>
<keyword evidence="1" id="KW-0472">Membrane</keyword>
<reference evidence="2 3" key="1">
    <citation type="journal article" date="2012" name="Genome Biol.">
        <title>Sequencing three crocodilian genomes to illuminate the evolution of archosaurs and amniotes.</title>
        <authorList>
            <person name="St John J.A."/>
            <person name="Braun E.L."/>
            <person name="Isberg S.R."/>
            <person name="Miles L.G."/>
            <person name="Chong A.Y."/>
            <person name="Gongora J."/>
            <person name="Dalzell P."/>
            <person name="Moran C."/>
            <person name="Bed'hom B."/>
            <person name="Abzhanov A."/>
            <person name="Burgess S.C."/>
            <person name="Cooksey A.M."/>
            <person name="Castoe T.A."/>
            <person name="Crawford N.G."/>
            <person name="Densmore L.D."/>
            <person name="Drew J.C."/>
            <person name="Edwards S.V."/>
            <person name="Faircloth B.C."/>
            <person name="Fujita M.K."/>
            <person name="Greenwold M.J."/>
            <person name="Hoffmann F.G."/>
            <person name="Howard J.M."/>
            <person name="Iguchi T."/>
            <person name="Janes D.E."/>
            <person name="Khan S.Y."/>
            <person name="Kohno S."/>
            <person name="de Koning A.J."/>
            <person name="Lance S.L."/>
            <person name="McCarthy F.M."/>
            <person name="McCormack J.E."/>
            <person name="Merchant M.E."/>
            <person name="Peterson D.G."/>
            <person name="Pollock D.D."/>
            <person name="Pourmand N."/>
            <person name="Raney B.J."/>
            <person name="Roessler K.A."/>
            <person name="Sanford J.R."/>
            <person name="Sawyer R.H."/>
            <person name="Schmidt C.J."/>
            <person name="Triplett E.W."/>
            <person name="Tuberville T.D."/>
            <person name="Venegas-Anaya M."/>
            <person name="Howard J.T."/>
            <person name="Jarvis E.D."/>
            <person name="Guillette L.J.Jr."/>
            <person name="Glenn T.C."/>
            <person name="Green R.E."/>
            <person name="Ray D.A."/>
        </authorList>
    </citation>
    <scope>NUCLEOTIDE SEQUENCE [LARGE SCALE GENOMIC DNA]</scope>
    <source>
        <strain evidence="2">KSC_2009_1</strain>
    </source>
</reference>
<protein>
    <submittedName>
        <fullName evidence="2">Uncharacterized protein</fullName>
    </submittedName>
</protein>